<dbReference type="InterPro" id="IPR036855">
    <property type="entry name" value="Znf_CCCH_sf"/>
</dbReference>
<feature type="compositionally biased region" description="Polar residues" evidence="5">
    <location>
        <begin position="223"/>
        <end position="234"/>
    </location>
</feature>
<feature type="region of interest" description="Disordered" evidence="5">
    <location>
        <begin position="440"/>
        <end position="577"/>
    </location>
</feature>
<feature type="compositionally biased region" description="Polar residues" evidence="5">
    <location>
        <begin position="379"/>
        <end position="394"/>
    </location>
</feature>
<protein>
    <recommendedName>
        <fullName evidence="10">C3H1-type domain-containing protein</fullName>
    </recommendedName>
</protein>
<feature type="region of interest" description="Disordered" evidence="5">
    <location>
        <begin position="74"/>
        <end position="102"/>
    </location>
</feature>
<dbReference type="InterPro" id="IPR013087">
    <property type="entry name" value="Znf_C2H2_type"/>
</dbReference>
<organism evidence="8 9">
    <name type="scientific">Lunasporangiospora selenospora</name>
    <dbReference type="NCBI Taxonomy" id="979761"/>
    <lineage>
        <taxon>Eukaryota</taxon>
        <taxon>Fungi</taxon>
        <taxon>Fungi incertae sedis</taxon>
        <taxon>Mucoromycota</taxon>
        <taxon>Mortierellomycotina</taxon>
        <taxon>Mortierellomycetes</taxon>
        <taxon>Mortierellales</taxon>
        <taxon>Mortierellaceae</taxon>
        <taxon>Lunasporangiospora</taxon>
    </lineage>
</organism>
<dbReference type="GO" id="GO:0003723">
    <property type="term" value="F:RNA binding"/>
    <property type="evidence" value="ECO:0007669"/>
    <property type="project" value="InterPro"/>
</dbReference>
<dbReference type="PROSITE" id="PS50103">
    <property type="entry name" value="ZF_C3H1"/>
    <property type="match status" value="1"/>
</dbReference>
<dbReference type="GO" id="GO:0000492">
    <property type="term" value="P:box C/D snoRNP assembly"/>
    <property type="evidence" value="ECO:0007669"/>
    <property type="project" value="TreeGrafter"/>
</dbReference>
<evidence type="ECO:0000259" key="6">
    <source>
        <dbReference type="PROSITE" id="PS50103"/>
    </source>
</evidence>
<proteinExistence type="predicted"/>
<name>A0A9P6FX64_9FUNG</name>
<evidence type="ECO:0000256" key="4">
    <source>
        <dbReference type="PROSITE-ProRule" id="PRU00723"/>
    </source>
</evidence>
<dbReference type="SUPFAM" id="SSF90229">
    <property type="entry name" value="CCCH zinc finger"/>
    <property type="match status" value="1"/>
</dbReference>
<keyword evidence="2 4" id="KW-0863">Zinc-finger</keyword>
<dbReference type="Pfam" id="PF10453">
    <property type="entry name" value="NUFIP1"/>
    <property type="match status" value="1"/>
</dbReference>
<feature type="compositionally biased region" description="Polar residues" evidence="5">
    <location>
        <begin position="91"/>
        <end position="102"/>
    </location>
</feature>
<feature type="compositionally biased region" description="Polar residues" evidence="5">
    <location>
        <begin position="197"/>
        <end position="208"/>
    </location>
</feature>
<dbReference type="SMART" id="SM00356">
    <property type="entry name" value="ZnF_C3H1"/>
    <property type="match status" value="1"/>
</dbReference>
<feature type="compositionally biased region" description="Polar residues" evidence="5">
    <location>
        <begin position="137"/>
        <end position="151"/>
    </location>
</feature>
<evidence type="ECO:0000313" key="9">
    <source>
        <dbReference type="Proteomes" id="UP000780801"/>
    </source>
</evidence>
<sequence length="657" mass="70805">MPAMNSNVYYQDSHGQNGEPSQQGQQPQAQSYPQGYGYYAQHQYYQQQPNAAAAAAAAAVATLLPPSYSTPLPPPKAKANYAHGMGPNVRRPSNNGAGNPLSHYQAQYQSSMQIGAAAASAATAALLGHFGGSNNNSDGSKVQPLDTFSMSNGAATNTGTTTDEWYSSYQRPSHQQRMAATAASSTIEPVGHPKFPPQSNRGRGSHYSQLRGGPHQPRHGNHQTRFNNKNNNGAQRGHRSNGPRDQQHGQRQQASNNPTNGNNSNPDLMAAAAAAGVSNATVSESGESSMGFHCDACDVTFHEEAKLKVHTANHRTCPDCQYAASPSLVAEHRKLAHRPKPNVDEADKSGTTSDTQLTTTVSQSSIPAASTTTAAGTENDANGSPASSNRGNRSQRLKPVYIKPEFQHPLTPKFNTPEDIASWIAQRRKQWPTEANIQKKEQEKQGMIAKGQIVDSPQNGKGRKGGQPRNTPMNKRGNQQENAESPAKKPRIESANTGLVSYASSVDESSGAEADEQEGGGAEGHKAKRDESSNILEGKNGEMDVDMGDVNNDDDGDEDMDPVRDAVSSKDPSVMGKVLLPSDRRQNYRSKRPCKYFLRGKCNKGDQCVFSHDPSFALLSSEIKDEKNVILEALRYIVDNDYFEPKQPSGALVEEIA</sequence>
<dbReference type="GO" id="GO:0008270">
    <property type="term" value="F:zinc ion binding"/>
    <property type="evidence" value="ECO:0007669"/>
    <property type="project" value="UniProtKB-KW"/>
</dbReference>
<feature type="region of interest" description="Disordered" evidence="5">
    <location>
        <begin position="337"/>
        <end position="394"/>
    </location>
</feature>
<evidence type="ECO:0000259" key="7">
    <source>
        <dbReference type="PROSITE" id="PS50157"/>
    </source>
</evidence>
<keyword evidence="9" id="KW-1185">Reference proteome</keyword>
<dbReference type="InterPro" id="IPR039136">
    <property type="entry name" value="NUFIP1-like"/>
</dbReference>
<evidence type="ECO:0000313" key="8">
    <source>
        <dbReference type="EMBL" id="KAF9582351.1"/>
    </source>
</evidence>
<feature type="compositionally biased region" description="Low complexity" evidence="5">
    <location>
        <begin position="349"/>
        <end position="377"/>
    </location>
</feature>
<dbReference type="GO" id="GO:0005634">
    <property type="term" value="C:nucleus"/>
    <property type="evidence" value="ECO:0007669"/>
    <property type="project" value="TreeGrafter"/>
</dbReference>
<feature type="zinc finger region" description="C3H1-type" evidence="4">
    <location>
        <begin position="588"/>
        <end position="615"/>
    </location>
</feature>
<keyword evidence="3 4" id="KW-0862">Zinc</keyword>
<dbReference type="PROSITE" id="PS50157">
    <property type="entry name" value="ZINC_FINGER_C2H2_2"/>
    <property type="match status" value="1"/>
</dbReference>
<feature type="compositionally biased region" description="Low complexity" evidence="5">
    <location>
        <begin position="255"/>
        <end position="267"/>
    </location>
</feature>
<dbReference type="OrthoDB" id="273070at2759"/>
<feature type="compositionally biased region" description="Acidic residues" evidence="5">
    <location>
        <begin position="543"/>
        <end position="560"/>
    </location>
</feature>
<reference evidence="8" key="1">
    <citation type="journal article" date="2020" name="Fungal Divers.">
        <title>Resolving the Mortierellaceae phylogeny through synthesis of multi-gene phylogenetics and phylogenomics.</title>
        <authorList>
            <person name="Vandepol N."/>
            <person name="Liber J."/>
            <person name="Desiro A."/>
            <person name="Na H."/>
            <person name="Kennedy M."/>
            <person name="Barry K."/>
            <person name="Grigoriev I.V."/>
            <person name="Miller A.N."/>
            <person name="O'Donnell K."/>
            <person name="Stajich J.E."/>
            <person name="Bonito G."/>
        </authorList>
    </citation>
    <scope>NUCLEOTIDE SEQUENCE</scope>
    <source>
        <strain evidence="8">KOD1015</strain>
    </source>
</reference>
<comment type="caution">
    <text evidence="8">The sequence shown here is derived from an EMBL/GenBank/DDBJ whole genome shotgun (WGS) entry which is preliminary data.</text>
</comment>
<feature type="compositionally biased region" description="Basic and acidic residues" evidence="5">
    <location>
        <begin position="523"/>
        <end position="532"/>
    </location>
</feature>
<feature type="compositionally biased region" description="Low complexity" evidence="5">
    <location>
        <begin position="152"/>
        <end position="162"/>
    </location>
</feature>
<dbReference type="PROSITE" id="PS00028">
    <property type="entry name" value="ZINC_FINGER_C2H2_1"/>
    <property type="match status" value="1"/>
</dbReference>
<dbReference type="Proteomes" id="UP000780801">
    <property type="component" value="Unassembled WGS sequence"/>
</dbReference>
<feature type="region of interest" description="Disordered" evidence="5">
    <location>
        <begin position="137"/>
        <end position="267"/>
    </location>
</feature>
<evidence type="ECO:0000256" key="2">
    <source>
        <dbReference type="ARBA" id="ARBA00022771"/>
    </source>
</evidence>
<evidence type="ECO:0000256" key="1">
    <source>
        <dbReference type="ARBA" id="ARBA00022723"/>
    </source>
</evidence>
<dbReference type="InterPro" id="IPR019496">
    <property type="entry name" value="NUFIP1_cons_dom"/>
</dbReference>
<dbReference type="Gene3D" id="4.10.1000.10">
    <property type="entry name" value="Zinc finger, CCCH-type"/>
    <property type="match status" value="1"/>
</dbReference>
<evidence type="ECO:0000256" key="3">
    <source>
        <dbReference type="ARBA" id="ARBA00022833"/>
    </source>
</evidence>
<feature type="region of interest" description="Disordered" evidence="5">
    <location>
        <begin position="1"/>
        <end position="33"/>
    </location>
</feature>
<keyword evidence="1 4" id="KW-0479">Metal-binding</keyword>
<feature type="domain" description="C2H2-type" evidence="7">
    <location>
        <begin position="292"/>
        <end position="314"/>
    </location>
</feature>
<feature type="compositionally biased region" description="Low complexity" evidence="5">
    <location>
        <begin position="20"/>
        <end position="33"/>
    </location>
</feature>
<dbReference type="EMBL" id="JAABOA010001083">
    <property type="protein sequence ID" value="KAF9582351.1"/>
    <property type="molecule type" value="Genomic_DNA"/>
</dbReference>
<accession>A0A9P6FX64</accession>
<dbReference type="Pfam" id="PF00642">
    <property type="entry name" value="zf-CCCH"/>
    <property type="match status" value="1"/>
</dbReference>
<dbReference type="PANTHER" id="PTHR13309">
    <property type="entry name" value="NUCLEAR FRAGILE X MENTAL RETARDATION PROTEIN INTERACTING PROTEIN 1"/>
    <property type="match status" value="1"/>
</dbReference>
<evidence type="ECO:0008006" key="10">
    <source>
        <dbReference type="Google" id="ProtNLM"/>
    </source>
</evidence>
<gene>
    <name evidence="8" type="ORF">BGW38_000316</name>
</gene>
<feature type="compositionally biased region" description="Polar residues" evidence="5">
    <location>
        <begin position="1"/>
        <end position="19"/>
    </location>
</feature>
<evidence type="ECO:0000256" key="5">
    <source>
        <dbReference type="SAM" id="MobiDB-lite"/>
    </source>
</evidence>
<dbReference type="AlphaFoldDB" id="A0A9P6FX64"/>
<dbReference type="PANTHER" id="PTHR13309:SF0">
    <property type="entry name" value="FMR1-INTERACTING PROTEIN NUFIP1"/>
    <property type="match status" value="1"/>
</dbReference>
<dbReference type="SMART" id="SM00355">
    <property type="entry name" value="ZnF_C2H2"/>
    <property type="match status" value="2"/>
</dbReference>
<feature type="compositionally biased region" description="Polar residues" evidence="5">
    <location>
        <begin position="494"/>
        <end position="506"/>
    </location>
</feature>
<dbReference type="InterPro" id="IPR000571">
    <property type="entry name" value="Znf_CCCH"/>
</dbReference>
<feature type="compositionally biased region" description="Polar residues" evidence="5">
    <location>
        <begin position="468"/>
        <end position="483"/>
    </location>
</feature>
<feature type="compositionally biased region" description="Polar residues" evidence="5">
    <location>
        <begin position="163"/>
        <end position="187"/>
    </location>
</feature>
<feature type="domain" description="C3H1-type" evidence="6">
    <location>
        <begin position="588"/>
        <end position="615"/>
    </location>
</feature>